<evidence type="ECO:0000256" key="3">
    <source>
        <dbReference type="SAM" id="Phobius"/>
    </source>
</evidence>
<evidence type="ECO:0000256" key="2">
    <source>
        <dbReference type="ARBA" id="ARBA00022679"/>
    </source>
</evidence>
<reference evidence="5 6" key="1">
    <citation type="journal article" date="2011" name="J. Bacteriol.">
        <title>Complete genome sequence of the thermoacidophilic crenarchaeon Thermoproteus uzoniensis 768-20.</title>
        <authorList>
            <person name="Mardanov A.V."/>
            <person name="Gumerov V.M."/>
            <person name="Beletsky A.V."/>
            <person name="Prokofeva M.I."/>
            <person name="Bonch-Osmolovskaya E.A."/>
            <person name="Ravin N.V."/>
            <person name="Skryabin K.G."/>
        </authorList>
    </citation>
    <scope>NUCLEOTIDE SEQUENCE [LARGE SCALE GENOMIC DNA]</scope>
    <source>
        <strain evidence="5 6">768-20</strain>
    </source>
</reference>
<protein>
    <submittedName>
        <fullName evidence="5">Glycosyl transferase, family 2</fullName>
    </submittedName>
</protein>
<evidence type="ECO:0000313" key="6">
    <source>
        <dbReference type="Proteomes" id="UP000008138"/>
    </source>
</evidence>
<dbReference type="Proteomes" id="UP000008138">
    <property type="component" value="Chromosome"/>
</dbReference>
<dbReference type="SUPFAM" id="SSF53448">
    <property type="entry name" value="Nucleotide-diphospho-sugar transferases"/>
    <property type="match status" value="1"/>
</dbReference>
<keyword evidence="1" id="KW-0328">Glycosyltransferase</keyword>
<keyword evidence="3" id="KW-1133">Transmembrane helix</keyword>
<dbReference type="InterPro" id="IPR001173">
    <property type="entry name" value="Glyco_trans_2-like"/>
</dbReference>
<accession>F2L0X9</accession>
<dbReference type="AlphaFoldDB" id="F2L0X9"/>
<dbReference type="PANTHER" id="PTHR43630">
    <property type="entry name" value="POLY-BETA-1,6-N-ACETYL-D-GLUCOSAMINE SYNTHASE"/>
    <property type="match status" value="1"/>
</dbReference>
<keyword evidence="6" id="KW-1185">Reference proteome</keyword>
<dbReference type="OrthoDB" id="43988at2157"/>
<dbReference type="GeneID" id="10359577"/>
<feature type="domain" description="Glycosyltransferase 2-like" evidence="4">
    <location>
        <begin position="44"/>
        <end position="210"/>
    </location>
</feature>
<dbReference type="CDD" id="cd06439">
    <property type="entry name" value="CESA_like_1"/>
    <property type="match status" value="1"/>
</dbReference>
<evidence type="ECO:0000259" key="4">
    <source>
        <dbReference type="Pfam" id="PF00535"/>
    </source>
</evidence>
<dbReference type="KEGG" id="tuz:TUZN_0022"/>
<dbReference type="GO" id="GO:0016757">
    <property type="term" value="F:glycosyltransferase activity"/>
    <property type="evidence" value="ECO:0007669"/>
    <property type="project" value="UniProtKB-KW"/>
</dbReference>
<keyword evidence="3" id="KW-0812">Transmembrane</keyword>
<gene>
    <name evidence="5" type="ordered locus">TUZN_0022</name>
</gene>
<dbReference type="Gene3D" id="3.90.550.10">
    <property type="entry name" value="Spore Coat Polysaccharide Biosynthesis Protein SpsA, Chain A"/>
    <property type="match status" value="1"/>
</dbReference>
<dbReference type="InterPro" id="IPR029044">
    <property type="entry name" value="Nucleotide-diphossugar_trans"/>
</dbReference>
<reference key="2">
    <citation type="submission" date="2011-03" db="EMBL/GenBank/DDBJ databases">
        <title>Complete genome sequence of the thermoacidophilic crenarchaeon Thermoproteus uzoniensis 768-20.</title>
        <authorList>
            <person name="Mardanov A.V."/>
            <person name="Gumerov V.M."/>
            <person name="Beletsky A.V."/>
            <person name="Prokofeva M.I."/>
            <person name="Bonch-Osmolovskaya E.A."/>
            <person name="Ravin N.V."/>
            <person name="Skryabin K.G."/>
        </authorList>
    </citation>
    <scope>NUCLEOTIDE SEQUENCE</scope>
    <source>
        <strain>768-20</strain>
    </source>
</reference>
<name>F2L0X9_THEU7</name>
<dbReference type="RefSeq" id="WP_013678864.1">
    <property type="nucleotide sequence ID" value="NC_015315.1"/>
</dbReference>
<keyword evidence="3" id="KW-0472">Membrane</keyword>
<dbReference type="HOGENOM" id="CLU_062567_0_0_2"/>
<dbReference type="PANTHER" id="PTHR43630:SF1">
    <property type="entry name" value="POLY-BETA-1,6-N-ACETYL-D-GLUCOSAMINE SYNTHASE"/>
    <property type="match status" value="1"/>
</dbReference>
<feature type="transmembrane region" description="Helical" evidence="3">
    <location>
        <begin position="293"/>
        <end position="319"/>
    </location>
</feature>
<dbReference type="Pfam" id="PF00535">
    <property type="entry name" value="Glycos_transf_2"/>
    <property type="match status" value="1"/>
</dbReference>
<keyword evidence="2 5" id="KW-0808">Transferase</keyword>
<sequence>MLGPALALAATHFGFPLVYYIYARRWLRRPWGVEPRENHTPTITIVIPTYNEAPLIEAKLEDIARQDYPPDRLQIIVVDSASTDGTPEKAERWARRKGAPVEVLREPQRNGKAHALNLALRHARGDVVVITDADSHWPDPQTLRKAVRWLADSSVGAVTCLKRPAGGRGVEATYRDYYNVLRLAESKKWSTPIFHGELAAYRKELLEKIGGFPTHLGADDSHTAVLIAAFGYRAIAAEDLHCVELVPRRYWRWRVRRAQHLIQSFAASLRLKTPARFKPVLYAEAYLHLVNPWLLPAAFAAAIAAGPPGWALAALGLALLAYTPYRTWTAMQIYLIAAAIRNLWTKEITWKKEDKTPYGRDLEEVETSSMTSVQRSNYHDREYALASIPATIPNNPRPSAINQADITP</sequence>
<dbReference type="eggNOG" id="arCOG01389">
    <property type="taxonomic scope" value="Archaea"/>
</dbReference>
<organism evidence="5 6">
    <name type="scientific">Thermoproteus uzoniensis (strain 768-20)</name>
    <dbReference type="NCBI Taxonomy" id="999630"/>
    <lineage>
        <taxon>Archaea</taxon>
        <taxon>Thermoproteota</taxon>
        <taxon>Thermoprotei</taxon>
        <taxon>Thermoproteales</taxon>
        <taxon>Thermoproteaceae</taxon>
        <taxon>Thermoproteus</taxon>
    </lineage>
</organism>
<dbReference type="STRING" id="999630.TUZN_0022"/>
<dbReference type="EMBL" id="CP002590">
    <property type="protein sequence ID" value="AEA11528.1"/>
    <property type="molecule type" value="Genomic_DNA"/>
</dbReference>
<evidence type="ECO:0000256" key="1">
    <source>
        <dbReference type="ARBA" id="ARBA00022676"/>
    </source>
</evidence>
<evidence type="ECO:0000313" key="5">
    <source>
        <dbReference type="EMBL" id="AEA11528.1"/>
    </source>
</evidence>
<proteinExistence type="predicted"/>